<proteinExistence type="predicted"/>
<sequence>MLLCNVFFNASSLQRILQGVSLQLQVQGVFFKSSSLQVLGIGSPIDQISTACSFPHSLAMESTSLHSPMFKLGFRRMKSPRCLKSTLISYNSSHGTSGSRSNFGDHHNNEFLEASLLLLGVVPVCP</sequence>
<dbReference type="Proteomes" id="UP001293593">
    <property type="component" value="Unassembled WGS sequence"/>
</dbReference>
<dbReference type="AlphaFoldDB" id="A0AAE1TFM7"/>
<accession>A0AAE1TFM7</accession>
<protein>
    <submittedName>
        <fullName evidence="1">Uncharacterized protein</fullName>
    </submittedName>
</protein>
<organism evidence="1 2">
    <name type="scientific">Acacia crassicarpa</name>
    <name type="common">northern wattle</name>
    <dbReference type="NCBI Taxonomy" id="499986"/>
    <lineage>
        <taxon>Eukaryota</taxon>
        <taxon>Viridiplantae</taxon>
        <taxon>Streptophyta</taxon>
        <taxon>Embryophyta</taxon>
        <taxon>Tracheophyta</taxon>
        <taxon>Spermatophyta</taxon>
        <taxon>Magnoliopsida</taxon>
        <taxon>eudicotyledons</taxon>
        <taxon>Gunneridae</taxon>
        <taxon>Pentapetalae</taxon>
        <taxon>rosids</taxon>
        <taxon>fabids</taxon>
        <taxon>Fabales</taxon>
        <taxon>Fabaceae</taxon>
        <taxon>Caesalpinioideae</taxon>
        <taxon>mimosoid clade</taxon>
        <taxon>Acacieae</taxon>
        <taxon>Acacia</taxon>
    </lineage>
</organism>
<keyword evidence="2" id="KW-1185">Reference proteome</keyword>
<reference evidence="1" key="1">
    <citation type="submission" date="2023-10" db="EMBL/GenBank/DDBJ databases">
        <title>Chromosome-level genome of the transformable northern wattle, Acacia crassicarpa.</title>
        <authorList>
            <person name="Massaro I."/>
            <person name="Sinha N.R."/>
            <person name="Poethig S."/>
            <person name="Leichty A.R."/>
        </authorList>
    </citation>
    <scope>NUCLEOTIDE SEQUENCE</scope>
    <source>
        <strain evidence="1">Acra3RX</strain>
        <tissue evidence="1">Leaf</tissue>
    </source>
</reference>
<dbReference type="EMBL" id="JAWXYG010000001">
    <property type="protein sequence ID" value="KAK4283323.1"/>
    <property type="molecule type" value="Genomic_DNA"/>
</dbReference>
<evidence type="ECO:0000313" key="1">
    <source>
        <dbReference type="EMBL" id="KAK4283323.1"/>
    </source>
</evidence>
<name>A0AAE1TFM7_9FABA</name>
<gene>
    <name evidence="1" type="ORF">QN277_000284</name>
</gene>
<evidence type="ECO:0000313" key="2">
    <source>
        <dbReference type="Proteomes" id="UP001293593"/>
    </source>
</evidence>
<comment type="caution">
    <text evidence="1">The sequence shown here is derived from an EMBL/GenBank/DDBJ whole genome shotgun (WGS) entry which is preliminary data.</text>
</comment>